<dbReference type="EMBL" id="JBFOLJ010000006">
    <property type="protein sequence ID" value="KAL2530936.1"/>
    <property type="molecule type" value="Genomic_DNA"/>
</dbReference>
<feature type="domain" description="Transcriptional factor DELLA N-terminal" evidence="1">
    <location>
        <begin position="1"/>
        <end position="37"/>
    </location>
</feature>
<protein>
    <submittedName>
        <fullName evidence="2">GRAS family transcription factor family protein</fullName>
    </submittedName>
</protein>
<comment type="caution">
    <text evidence="2">The sequence shown here is derived from an EMBL/GenBank/DDBJ whole genome shotgun (WGS) entry which is preliminary data.</text>
</comment>
<accession>A0ABD1V0U0</accession>
<sequence>MGSVQQNGLSQIASKTVHYNPSDLSSWFESMISKLNHLHYLAIISRHGTGRALGTCHLWMTHICFNHLIHEISTRDAVESTNEERIGYIFFFCFVATEMSIG</sequence>
<dbReference type="Pfam" id="PF12041">
    <property type="entry name" value="DELLA"/>
    <property type="match status" value="1"/>
</dbReference>
<dbReference type="Proteomes" id="UP001604277">
    <property type="component" value="Unassembled WGS sequence"/>
</dbReference>
<reference evidence="3" key="1">
    <citation type="submission" date="2024-07" db="EMBL/GenBank/DDBJ databases">
        <title>Two chromosome-level genome assemblies of Korean endemic species Abeliophyllum distichum and Forsythia ovata (Oleaceae).</title>
        <authorList>
            <person name="Jang H."/>
        </authorList>
    </citation>
    <scope>NUCLEOTIDE SEQUENCE [LARGE SCALE GENOMIC DNA]</scope>
</reference>
<dbReference type="InterPro" id="IPR038088">
    <property type="entry name" value="DELLA_N_sf"/>
</dbReference>
<evidence type="ECO:0000313" key="3">
    <source>
        <dbReference type="Proteomes" id="UP001604277"/>
    </source>
</evidence>
<gene>
    <name evidence="2" type="ORF">Fot_23537</name>
</gene>
<evidence type="ECO:0000313" key="2">
    <source>
        <dbReference type="EMBL" id="KAL2530936.1"/>
    </source>
</evidence>
<proteinExistence type="predicted"/>
<dbReference type="AlphaFoldDB" id="A0ABD1V0U0"/>
<keyword evidence="3" id="KW-1185">Reference proteome</keyword>
<evidence type="ECO:0000259" key="1">
    <source>
        <dbReference type="Pfam" id="PF12041"/>
    </source>
</evidence>
<dbReference type="InterPro" id="IPR021914">
    <property type="entry name" value="TF_DELLA_N"/>
</dbReference>
<organism evidence="2 3">
    <name type="scientific">Forsythia ovata</name>
    <dbReference type="NCBI Taxonomy" id="205694"/>
    <lineage>
        <taxon>Eukaryota</taxon>
        <taxon>Viridiplantae</taxon>
        <taxon>Streptophyta</taxon>
        <taxon>Embryophyta</taxon>
        <taxon>Tracheophyta</taxon>
        <taxon>Spermatophyta</taxon>
        <taxon>Magnoliopsida</taxon>
        <taxon>eudicotyledons</taxon>
        <taxon>Gunneridae</taxon>
        <taxon>Pentapetalae</taxon>
        <taxon>asterids</taxon>
        <taxon>lamiids</taxon>
        <taxon>Lamiales</taxon>
        <taxon>Oleaceae</taxon>
        <taxon>Forsythieae</taxon>
        <taxon>Forsythia</taxon>
    </lineage>
</organism>
<name>A0ABD1V0U0_9LAMI</name>
<dbReference type="Gene3D" id="1.10.10.1290">
    <property type="entry name" value="Transcriptional regulator DELLA, N-terminal domain"/>
    <property type="match status" value="1"/>
</dbReference>